<feature type="region of interest" description="Disordered" evidence="1">
    <location>
        <begin position="253"/>
        <end position="297"/>
    </location>
</feature>
<keyword evidence="3" id="KW-1185">Reference proteome</keyword>
<organism evidence="2 3">
    <name type="scientific">Effrenium voratum</name>
    <dbReference type="NCBI Taxonomy" id="2562239"/>
    <lineage>
        <taxon>Eukaryota</taxon>
        <taxon>Sar</taxon>
        <taxon>Alveolata</taxon>
        <taxon>Dinophyceae</taxon>
        <taxon>Suessiales</taxon>
        <taxon>Symbiodiniaceae</taxon>
        <taxon>Effrenium</taxon>
    </lineage>
</organism>
<gene>
    <name evidence="2" type="ORF">EVOR1521_LOCUS25614</name>
</gene>
<dbReference type="AlphaFoldDB" id="A0AA36JBU1"/>
<evidence type="ECO:0000256" key="1">
    <source>
        <dbReference type="SAM" id="MobiDB-lite"/>
    </source>
</evidence>
<proteinExistence type="predicted"/>
<feature type="compositionally biased region" description="Basic and acidic residues" evidence="1">
    <location>
        <begin position="284"/>
        <end position="297"/>
    </location>
</feature>
<dbReference type="EMBL" id="CAUJNA010003469">
    <property type="protein sequence ID" value="CAJ1402821.1"/>
    <property type="molecule type" value="Genomic_DNA"/>
</dbReference>
<sequence length="297" mass="32836">MPCAACGEEPSGTEWRWDPLRWELDPPCAEAEWKYLGDAAGAPEIMSSQQCSYNNKVCRGCYNSRLTIMGKVQTRIRAKGGLEELQPSLKVRKDYEAAHETVLTRNRAAKIDGLQKAAHLNGQVGRLLSKDAETGRWTVEFVDGDKKSISEANLSASKDIDMEWEIARAKFASSNPAAAQADGKPVARPLGSSTTWPKVKGIHPGAVVRLQNLGKMKELNGRKGRCINFDNEAGRWKVDLGDEYKSLKIENLVPAPNEKPPTRQSAQEEKAAASSEMARQEVLSARERHAEEYGWEG</sequence>
<protein>
    <submittedName>
        <fullName evidence="2">Uncharacterized protein</fullName>
    </submittedName>
</protein>
<name>A0AA36JBU1_9DINO</name>
<dbReference type="Proteomes" id="UP001178507">
    <property type="component" value="Unassembled WGS sequence"/>
</dbReference>
<accession>A0AA36JBU1</accession>
<comment type="caution">
    <text evidence="2">The sequence shown here is derived from an EMBL/GenBank/DDBJ whole genome shotgun (WGS) entry which is preliminary data.</text>
</comment>
<reference evidence="2" key="1">
    <citation type="submission" date="2023-08" db="EMBL/GenBank/DDBJ databases">
        <authorList>
            <person name="Chen Y."/>
            <person name="Shah S."/>
            <person name="Dougan E. K."/>
            <person name="Thang M."/>
            <person name="Chan C."/>
        </authorList>
    </citation>
    <scope>NUCLEOTIDE SEQUENCE</scope>
</reference>
<evidence type="ECO:0000313" key="2">
    <source>
        <dbReference type="EMBL" id="CAJ1402821.1"/>
    </source>
</evidence>
<evidence type="ECO:0000313" key="3">
    <source>
        <dbReference type="Proteomes" id="UP001178507"/>
    </source>
</evidence>